<proteinExistence type="predicted"/>
<accession>A0AAV9H169</accession>
<evidence type="ECO:0000259" key="1">
    <source>
        <dbReference type="Pfam" id="PF09414"/>
    </source>
</evidence>
<evidence type="ECO:0000313" key="3">
    <source>
        <dbReference type="Proteomes" id="UP001321760"/>
    </source>
</evidence>
<reference evidence="2" key="2">
    <citation type="submission" date="2023-05" db="EMBL/GenBank/DDBJ databases">
        <authorList>
            <consortium name="Lawrence Berkeley National Laboratory"/>
            <person name="Steindorff A."/>
            <person name="Hensen N."/>
            <person name="Bonometti L."/>
            <person name="Westerberg I."/>
            <person name="Brannstrom I.O."/>
            <person name="Guillou S."/>
            <person name="Cros-Aarteil S."/>
            <person name="Calhoun S."/>
            <person name="Haridas S."/>
            <person name="Kuo A."/>
            <person name="Mondo S."/>
            <person name="Pangilinan J."/>
            <person name="Riley R."/>
            <person name="Labutti K."/>
            <person name="Andreopoulos B."/>
            <person name="Lipzen A."/>
            <person name="Chen C."/>
            <person name="Yanf M."/>
            <person name="Daum C."/>
            <person name="Ng V."/>
            <person name="Clum A."/>
            <person name="Ohm R."/>
            <person name="Martin F."/>
            <person name="Silar P."/>
            <person name="Natvig D."/>
            <person name="Lalanne C."/>
            <person name="Gautier V."/>
            <person name="Ament-Velasquez S.L."/>
            <person name="Kruys A."/>
            <person name="Hutchinson M.I."/>
            <person name="Powell A.J."/>
            <person name="Barry K."/>
            <person name="Miller A.N."/>
            <person name="Grigoriev I.V."/>
            <person name="Debuchy R."/>
            <person name="Gladieux P."/>
            <person name="Thoren M.H."/>
            <person name="Johannesson H."/>
        </authorList>
    </citation>
    <scope>NUCLEOTIDE SEQUENCE</scope>
    <source>
        <strain evidence="2">PSN243</strain>
    </source>
</reference>
<reference evidence="2" key="1">
    <citation type="journal article" date="2023" name="Mol. Phylogenet. Evol.">
        <title>Genome-scale phylogeny and comparative genomics of the fungal order Sordariales.</title>
        <authorList>
            <person name="Hensen N."/>
            <person name="Bonometti L."/>
            <person name="Westerberg I."/>
            <person name="Brannstrom I.O."/>
            <person name="Guillou S."/>
            <person name="Cros-Aarteil S."/>
            <person name="Calhoun S."/>
            <person name="Haridas S."/>
            <person name="Kuo A."/>
            <person name="Mondo S."/>
            <person name="Pangilinan J."/>
            <person name="Riley R."/>
            <person name="LaButti K."/>
            <person name="Andreopoulos B."/>
            <person name="Lipzen A."/>
            <person name="Chen C."/>
            <person name="Yan M."/>
            <person name="Daum C."/>
            <person name="Ng V."/>
            <person name="Clum A."/>
            <person name="Steindorff A."/>
            <person name="Ohm R.A."/>
            <person name="Martin F."/>
            <person name="Silar P."/>
            <person name="Natvig D.O."/>
            <person name="Lalanne C."/>
            <person name="Gautier V."/>
            <person name="Ament-Velasquez S.L."/>
            <person name="Kruys A."/>
            <person name="Hutchinson M.I."/>
            <person name="Powell A.J."/>
            <person name="Barry K."/>
            <person name="Miller A.N."/>
            <person name="Grigoriev I.V."/>
            <person name="Debuchy R."/>
            <person name="Gladieux P."/>
            <person name="Hiltunen Thoren M."/>
            <person name="Johannesson H."/>
        </authorList>
    </citation>
    <scope>NUCLEOTIDE SEQUENCE</scope>
    <source>
        <strain evidence="2">PSN243</strain>
    </source>
</reference>
<dbReference type="SUPFAM" id="SSF56091">
    <property type="entry name" value="DNA ligase/mRNA capping enzyme, catalytic domain"/>
    <property type="match status" value="1"/>
</dbReference>
<organism evidence="2 3">
    <name type="scientific">Podospora aff. communis PSN243</name>
    <dbReference type="NCBI Taxonomy" id="3040156"/>
    <lineage>
        <taxon>Eukaryota</taxon>
        <taxon>Fungi</taxon>
        <taxon>Dikarya</taxon>
        <taxon>Ascomycota</taxon>
        <taxon>Pezizomycotina</taxon>
        <taxon>Sordariomycetes</taxon>
        <taxon>Sordariomycetidae</taxon>
        <taxon>Sordariales</taxon>
        <taxon>Podosporaceae</taxon>
        <taxon>Podospora</taxon>
    </lineage>
</organism>
<dbReference type="EMBL" id="MU865917">
    <property type="protein sequence ID" value="KAK4454262.1"/>
    <property type="molecule type" value="Genomic_DNA"/>
</dbReference>
<keyword evidence="3" id="KW-1185">Reference proteome</keyword>
<dbReference type="AlphaFoldDB" id="A0AAV9H169"/>
<comment type="caution">
    <text evidence="2">The sequence shown here is derived from an EMBL/GenBank/DDBJ whole genome shotgun (WGS) entry which is preliminary data.</text>
</comment>
<feature type="domain" description="RNA ligase" evidence="1">
    <location>
        <begin position="199"/>
        <end position="383"/>
    </location>
</feature>
<dbReference type="Gene3D" id="3.30.470.30">
    <property type="entry name" value="DNA ligase/mRNA capping enzyme"/>
    <property type="match status" value="1"/>
</dbReference>
<protein>
    <recommendedName>
        <fullName evidence="1">RNA ligase domain-containing protein</fullName>
    </recommendedName>
</protein>
<sequence length="392" mass="44711">MSARRLSTIRQINEIRRVCRNQSHLIIDGWNVVMKTPGGHTDFSIGEFVLFFEVDAWLPARGRYGELFKEVGNPALLNGENGFRVAAKSVTSTFKPYEVIRSQGHVFKLAARKFPVVHATFLREARGIGEMTENNIEILAEVLRKMDFSFVLGVKKWENEYESEMANIKIPSFVIKSDMDRVQNCVNLFKKPKYKAFIFQESVKMDGSSMTMYFVDHSSKCWDRLLPVPSQYASRSVPSDNARFGVCSKNFDLLDNGENQNKLFWDAAMKSGIFPILRNVDLPLAVQGELVGWNINGNPHGYPRDVVEFFMYSIIDLEEGVRLDPRKVEQFAGKLGLLHVPVLGYVKIPEIATSHQDILDRAERRQGEGLVFKNCDDGRWFKVHSASYLVAR</sequence>
<gene>
    <name evidence="2" type="ORF">QBC34DRAFT_342647</name>
</gene>
<dbReference type="Pfam" id="PF21189">
    <property type="entry name" value="PHA02142"/>
    <property type="match status" value="1"/>
</dbReference>
<feature type="non-terminal residue" evidence="2">
    <location>
        <position position="392"/>
    </location>
</feature>
<dbReference type="Proteomes" id="UP001321760">
    <property type="component" value="Unassembled WGS sequence"/>
</dbReference>
<dbReference type="InterPro" id="IPR021122">
    <property type="entry name" value="RNA_ligase_dom_REL/Rnl2"/>
</dbReference>
<dbReference type="Pfam" id="PF09414">
    <property type="entry name" value="RNA_ligase"/>
    <property type="match status" value="1"/>
</dbReference>
<evidence type="ECO:0000313" key="2">
    <source>
        <dbReference type="EMBL" id="KAK4454262.1"/>
    </source>
</evidence>
<name>A0AAV9H169_9PEZI</name>